<evidence type="ECO:0000313" key="1">
    <source>
        <dbReference type="EMBL" id="KAG2209763.1"/>
    </source>
</evidence>
<protein>
    <submittedName>
        <fullName evidence="1">Uncharacterized protein</fullName>
    </submittedName>
</protein>
<keyword evidence="2" id="KW-1185">Reference proteome</keyword>
<name>A0A8H7RFM7_9FUNG</name>
<sequence>MNIAIKIFSLAKLREKYDSDSEVFAAIRLGLENYDHDIAKKVEGKLEYDAVRLHGEKVFREWSDYILKRSN</sequence>
<organism evidence="1 2">
    <name type="scientific">Mucor saturninus</name>
    <dbReference type="NCBI Taxonomy" id="64648"/>
    <lineage>
        <taxon>Eukaryota</taxon>
        <taxon>Fungi</taxon>
        <taxon>Fungi incertae sedis</taxon>
        <taxon>Mucoromycota</taxon>
        <taxon>Mucoromycotina</taxon>
        <taxon>Mucoromycetes</taxon>
        <taxon>Mucorales</taxon>
        <taxon>Mucorineae</taxon>
        <taxon>Mucoraceae</taxon>
        <taxon>Mucor</taxon>
    </lineage>
</organism>
<dbReference type="AlphaFoldDB" id="A0A8H7RFM7"/>
<dbReference type="EMBL" id="JAEPRD010000014">
    <property type="protein sequence ID" value="KAG2209763.1"/>
    <property type="molecule type" value="Genomic_DNA"/>
</dbReference>
<evidence type="ECO:0000313" key="2">
    <source>
        <dbReference type="Proteomes" id="UP000603453"/>
    </source>
</evidence>
<gene>
    <name evidence="1" type="ORF">INT47_001911</name>
</gene>
<comment type="caution">
    <text evidence="1">The sequence shown here is derived from an EMBL/GenBank/DDBJ whole genome shotgun (WGS) entry which is preliminary data.</text>
</comment>
<dbReference type="Proteomes" id="UP000603453">
    <property type="component" value="Unassembled WGS sequence"/>
</dbReference>
<proteinExistence type="predicted"/>
<reference evidence="1" key="1">
    <citation type="submission" date="2020-12" db="EMBL/GenBank/DDBJ databases">
        <title>Metabolic potential, ecology and presence of endohyphal bacteria is reflected in genomic diversity of Mucoromycotina.</title>
        <authorList>
            <person name="Muszewska A."/>
            <person name="Okrasinska A."/>
            <person name="Steczkiewicz K."/>
            <person name="Drgas O."/>
            <person name="Orlowska M."/>
            <person name="Perlinska-Lenart U."/>
            <person name="Aleksandrzak-Piekarczyk T."/>
            <person name="Szatraj K."/>
            <person name="Zielenkiewicz U."/>
            <person name="Pilsyk S."/>
            <person name="Malc E."/>
            <person name="Mieczkowski P."/>
            <person name="Kruszewska J.S."/>
            <person name="Biernat P."/>
            <person name="Pawlowska J."/>
        </authorList>
    </citation>
    <scope>NUCLEOTIDE SEQUENCE</scope>
    <source>
        <strain evidence="1">WA0000017839</strain>
    </source>
</reference>
<accession>A0A8H7RFM7</accession>